<dbReference type="AlphaFoldDB" id="L8E7H5"/>
<dbReference type="OrthoDB" id="8693905at2759"/>
<evidence type="ECO:0000313" key="2">
    <source>
        <dbReference type="EMBL" id="CCQ43220.1"/>
    </source>
</evidence>
<reference evidence="2" key="1">
    <citation type="journal article" date="2013" name="PLoS ONE">
        <title>Direct detection of alternative open reading frames translation products in human significantly expands the proteome.</title>
        <authorList>
            <person name="Vanderperre B."/>
            <person name="Lucier J.-F."/>
            <person name="Motard J."/>
            <person name="Tremblay G."/>
            <person name="Vanderperre S."/>
            <person name="Wisztorski M."/>
            <person name="Salzet M."/>
            <person name="Boisvert F.-M."/>
            <person name="Roucou X."/>
        </authorList>
    </citation>
    <scope>NUCLEOTIDE SEQUENCE</scope>
</reference>
<evidence type="ECO:0000256" key="1">
    <source>
        <dbReference type="SAM" id="MobiDB-lite"/>
    </source>
</evidence>
<proteinExistence type="predicted"/>
<dbReference type="EMBL" id="HF583723">
    <property type="protein sequence ID" value="CCQ43220.1"/>
    <property type="molecule type" value="Genomic_DNA"/>
</dbReference>
<accession>L8E7H5</accession>
<dbReference type="ChiTaRS" id="STK24">
    <property type="organism name" value="human"/>
</dbReference>
<organism evidence="2">
    <name type="scientific">Homo sapiens</name>
    <name type="common">Human</name>
    <dbReference type="NCBI Taxonomy" id="9606"/>
    <lineage>
        <taxon>Eukaryota</taxon>
        <taxon>Metazoa</taxon>
        <taxon>Chordata</taxon>
        <taxon>Craniata</taxon>
        <taxon>Vertebrata</taxon>
        <taxon>Euteleostomi</taxon>
        <taxon>Mammalia</taxon>
        <taxon>Eutheria</taxon>
        <taxon>Euarchontoglires</taxon>
        <taxon>Primates</taxon>
        <taxon>Haplorrhini</taxon>
        <taxon>Catarrhini</taxon>
        <taxon>Hominidae</taxon>
        <taxon>Homo</taxon>
    </lineage>
</organism>
<protein>
    <submittedName>
        <fullName evidence="2">Alternative protein STK24</fullName>
    </submittedName>
</protein>
<sequence>MTTRAPRIPTRKQMAKPRGAVILGTGSSQSEKKIPRISRMELFSHRTWTEIR</sequence>
<feature type="region of interest" description="Disordered" evidence="1">
    <location>
        <begin position="1"/>
        <end position="32"/>
    </location>
</feature>
<name>L8E7H5_HUMAN</name>
<gene>
    <name evidence="2" type="primary">STK24</name>
</gene>